<proteinExistence type="predicted"/>
<accession>F3ZUJ3</accession>
<dbReference type="InterPro" id="IPR005325">
    <property type="entry name" value="DUF308_memb"/>
</dbReference>
<feature type="transmembrane region" description="Helical" evidence="1">
    <location>
        <begin position="6"/>
        <end position="25"/>
    </location>
</feature>
<sequence length="188" mass="20823">MMKGISYSFLRAVFALVLGIVLIVWPNEALNYLIITIGILFLIPGLISTIGYFAKKNEETELPFPLEGIGSILFGLFLVIIPSFFVDILTILLGLVLMIGGIQQIASLMRARKWITVPFAYFIVPTLIFIAGAMAIANPSGTVSTALLIIGVTSVIYAIFELINWYKFSRHRNVDDDTLFIDVSDDDK</sequence>
<gene>
    <name evidence="2" type="ORF">Bcop_0951</name>
</gene>
<keyword evidence="3" id="KW-1185">Reference proteome</keyword>
<dbReference type="PANTHER" id="PTHR34989">
    <property type="entry name" value="PROTEIN HDED"/>
    <property type="match status" value="1"/>
</dbReference>
<dbReference type="HOGENOM" id="CLU_091343_1_0_10"/>
<feature type="transmembrane region" description="Helical" evidence="1">
    <location>
        <begin position="143"/>
        <end position="163"/>
    </location>
</feature>
<feature type="transmembrane region" description="Helical" evidence="1">
    <location>
        <begin position="114"/>
        <end position="137"/>
    </location>
</feature>
<dbReference type="GO" id="GO:0005886">
    <property type="term" value="C:plasma membrane"/>
    <property type="evidence" value="ECO:0007669"/>
    <property type="project" value="TreeGrafter"/>
</dbReference>
<dbReference type="Pfam" id="PF03729">
    <property type="entry name" value="DUF308"/>
    <property type="match status" value="2"/>
</dbReference>
<organism evidence="2 3">
    <name type="scientific">Bacteroides coprosuis DSM 18011</name>
    <dbReference type="NCBI Taxonomy" id="679937"/>
    <lineage>
        <taxon>Bacteria</taxon>
        <taxon>Pseudomonadati</taxon>
        <taxon>Bacteroidota</taxon>
        <taxon>Bacteroidia</taxon>
        <taxon>Bacteroidales</taxon>
        <taxon>Bacteroidaceae</taxon>
        <taxon>Bacteroides</taxon>
    </lineage>
</organism>
<dbReference type="Proteomes" id="UP000018439">
    <property type="component" value="Chromosome"/>
</dbReference>
<feature type="transmembrane region" description="Helical" evidence="1">
    <location>
        <begin position="74"/>
        <end position="102"/>
    </location>
</feature>
<protein>
    <recommendedName>
        <fullName evidence="4">DUF308 domain-containing protein</fullName>
    </recommendedName>
</protein>
<dbReference type="EMBL" id="CM001167">
    <property type="protein sequence ID" value="EGJ71158.1"/>
    <property type="molecule type" value="Genomic_DNA"/>
</dbReference>
<dbReference type="PANTHER" id="PTHR34989:SF1">
    <property type="entry name" value="PROTEIN HDED"/>
    <property type="match status" value="1"/>
</dbReference>
<evidence type="ECO:0000313" key="2">
    <source>
        <dbReference type="EMBL" id="EGJ71158.1"/>
    </source>
</evidence>
<keyword evidence="1" id="KW-1133">Transmembrane helix</keyword>
<evidence type="ECO:0008006" key="4">
    <source>
        <dbReference type="Google" id="ProtNLM"/>
    </source>
</evidence>
<dbReference type="InterPro" id="IPR052712">
    <property type="entry name" value="Acid_resist_chaperone_HdeD"/>
</dbReference>
<evidence type="ECO:0000256" key="1">
    <source>
        <dbReference type="SAM" id="Phobius"/>
    </source>
</evidence>
<dbReference type="STRING" id="679937.Bcop_0951"/>
<feature type="transmembrane region" description="Helical" evidence="1">
    <location>
        <begin position="32"/>
        <end position="54"/>
    </location>
</feature>
<dbReference type="AlphaFoldDB" id="F3ZUJ3"/>
<evidence type="ECO:0000313" key="3">
    <source>
        <dbReference type="Proteomes" id="UP000018439"/>
    </source>
</evidence>
<reference evidence="2 3" key="1">
    <citation type="journal article" date="2011" name="Stand. Genomic Sci.">
        <title>Non-contiguous finished genome sequence of Bacteroides coprosuis type strain (PC139).</title>
        <authorList>
            <person name="Land M."/>
            <person name="Held B."/>
            <person name="Gronow S."/>
            <person name="Abt B."/>
            <person name="Lucas S."/>
            <person name="Del Rio T.G."/>
            <person name="Nolan M."/>
            <person name="Tice H."/>
            <person name="Cheng J.F."/>
            <person name="Pitluck S."/>
            <person name="Liolios K."/>
            <person name="Pagani I."/>
            <person name="Ivanova N."/>
            <person name="Mavromatis K."/>
            <person name="Mikhailova N."/>
            <person name="Pati A."/>
            <person name="Tapia R."/>
            <person name="Han C."/>
            <person name="Goodwin L."/>
            <person name="Chen A."/>
            <person name="Palaniappan K."/>
            <person name="Hauser L."/>
            <person name="Brambilla E.M."/>
            <person name="Rohde M."/>
            <person name="Goker M."/>
            <person name="Detter J.C."/>
            <person name="Woyke T."/>
            <person name="Bristow J."/>
            <person name="Eisen J.A."/>
            <person name="Markowitz V."/>
            <person name="Hugenholtz P."/>
            <person name="Kyrpides N.C."/>
            <person name="Klenk H.P."/>
            <person name="Lapidus A."/>
        </authorList>
    </citation>
    <scope>NUCLEOTIDE SEQUENCE</scope>
    <source>
        <strain evidence="2 3">DSM 18011</strain>
    </source>
</reference>
<keyword evidence="1" id="KW-0812">Transmembrane</keyword>
<dbReference type="eggNOG" id="COG3247">
    <property type="taxonomic scope" value="Bacteria"/>
</dbReference>
<name>F3ZUJ3_9BACE</name>
<keyword evidence="1" id="KW-0472">Membrane</keyword>